<comment type="caution">
    <text evidence="2">The sequence shown here is derived from an EMBL/GenBank/DDBJ whole genome shotgun (WGS) entry which is preliminary data.</text>
</comment>
<protein>
    <recommendedName>
        <fullName evidence="4">Integral membrane protein</fullName>
    </recommendedName>
</protein>
<name>R2RV86_9ENTE</name>
<dbReference type="InterPro" id="IPR006938">
    <property type="entry name" value="DUF624"/>
</dbReference>
<feature type="transmembrane region" description="Helical" evidence="1">
    <location>
        <begin position="76"/>
        <end position="97"/>
    </location>
</feature>
<keyword evidence="1" id="KW-0472">Membrane</keyword>
<organism evidence="2 3">
    <name type="scientific">Enterococcus asini ATCC 700915</name>
    <dbReference type="NCBI Taxonomy" id="1158606"/>
    <lineage>
        <taxon>Bacteria</taxon>
        <taxon>Bacillati</taxon>
        <taxon>Bacillota</taxon>
        <taxon>Bacilli</taxon>
        <taxon>Lactobacillales</taxon>
        <taxon>Enterococcaceae</taxon>
        <taxon>Enterococcus</taxon>
    </lineage>
</organism>
<accession>R2RV86</accession>
<dbReference type="OrthoDB" id="2182676at2"/>
<proteinExistence type="predicted"/>
<evidence type="ECO:0008006" key="4">
    <source>
        <dbReference type="Google" id="ProtNLM"/>
    </source>
</evidence>
<dbReference type="STRING" id="57732.RU94_GL000390"/>
<evidence type="ECO:0000313" key="3">
    <source>
        <dbReference type="Proteomes" id="UP000013777"/>
    </source>
</evidence>
<keyword evidence="1" id="KW-1133">Transmembrane helix</keyword>
<dbReference type="RefSeq" id="WP_010754932.1">
    <property type="nucleotide sequence ID" value="NZ_ASVU01000001.1"/>
</dbReference>
<keyword evidence="3" id="KW-1185">Reference proteome</keyword>
<dbReference type="Proteomes" id="UP000013777">
    <property type="component" value="Unassembled WGS sequence"/>
</dbReference>
<dbReference type="PATRIC" id="fig|1158606.3.peg.2268"/>
<gene>
    <name evidence="2" type="ORF">UAS_02323</name>
</gene>
<keyword evidence="1" id="KW-0812">Transmembrane</keyword>
<dbReference type="AlphaFoldDB" id="R2RV86"/>
<reference evidence="2 3" key="1">
    <citation type="submission" date="2013-02" db="EMBL/GenBank/DDBJ databases">
        <title>The Genome Sequence of Enterococcus asini ATCC_700915.</title>
        <authorList>
            <consortium name="The Broad Institute Genome Sequencing Platform"/>
            <consortium name="The Broad Institute Genome Sequencing Center for Infectious Disease"/>
            <person name="Earl A.M."/>
            <person name="Gilmore M.S."/>
            <person name="Lebreton F."/>
            <person name="Walker B."/>
            <person name="Young S.K."/>
            <person name="Zeng Q."/>
            <person name="Gargeya S."/>
            <person name="Fitzgerald M."/>
            <person name="Haas B."/>
            <person name="Abouelleil A."/>
            <person name="Alvarado L."/>
            <person name="Arachchi H.M."/>
            <person name="Berlin A.M."/>
            <person name="Chapman S.B."/>
            <person name="Dewar J."/>
            <person name="Goldberg J."/>
            <person name="Griggs A."/>
            <person name="Gujja S."/>
            <person name="Hansen M."/>
            <person name="Howarth C."/>
            <person name="Imamovic A."/>
            <person name="Larimer J."/>
            <person name="McCowan C."/>
            <person name="Murphy C."/>
            <person name="Neiman D."/>
            <person name="Pearson M."/>
            <person name="Priest M."/>
            <person name="Roberts A."/>
            <person name="Saif S."/>
            <person name="Shea T."/>
            <person name="Sisk P."/>
            <person name="Sykes S."/>
            <person name="Wortman J."/>
            <person name="Nusbaum C."/>
            <person name="Birren B."/>
        </authorList>
    </citation>
    <scope>NUCLEOTIDE SEQUENCE [LARGE SCALE GENOMIC DNA]</scope>
    <source>
        <strain evidence="2 3">ATCC 700915</strain>
    </source>
</reference>
<evidence type="ECO:0000313" key="2">
    <source>
        <dbReference type="EMBL" id="EOH84391.1"/>
    </source>
</evidence>
<dbReference type="eggNOG" id="COG5578">
    <property type="taxonomic scope" value="Bacteria"/>
</dbReference>
<evidence type="ECO:0000256" key="1">
    <source>
        <dbReference type="SAM" id="Phobius"/>
    </source>
</evidence>
<dbReference type="EMBL" id="AJAP01000025">
    <property type="protein sequence ID" value="EOH84391.1"/>
    <property type="molecule type" value="Genomic_DNA"/>
</dbReference>
<sequence length="221" mass="25017">MNWKKIYASAELIFYCLRINLCVLLGILMGGVLLGIGPGIQAGFHLAKLDIRKQGVPVLRTYLSYYKENFWRSNRIFGPILLIFGLPTVMVQLFVVTDLTIKGLVLYIISQCILITVVMTMFAMYEFYEIPAKRYFGFSLKFLTYQPVGSLLGLLWFGICSTVTLLLPGLLPFVSIGIWIYGTMGLYLKFFEENEQKVAAAAVEETSEMEEATNGIEMVKR</sequence>
<feature type="transmembrane region" description="Helical" evidence="1">
    <location>
        <begin position="104"/>
        <end position="128"/>
    </location>
</feature>
<feature type="transmembrane region" description="Helical" evidence="1">
    <location>
        <begin position="148"/>
        <end position="181"/>
    </location>
</feature>
<dbReference type="HOGENOM" id="CLU_107512_0_0_9"/>
<feature type="transmembrane region" description="Helical" evidence="1">
    <location>
        <begin position="12"/>
        <end position="36"/>
    </location>
</feature>
<dbReference type="Pfam" id="PF04854">
    <property type="entry name" value="DUF624"/>
    <property type="match status" value="1"/>
</dbReference>
<dbReference type="GeneID" id="78364366"/>